<dbReference type="InterPro" id="IPR036047">
    <property type="entry name" value="F-box-like_dom_sf"/>
</dbReference>
<evidence type="ECO:0000259" key="1">
    <source>
        <dbReference type="PROSITE" id="PS50181"/>
    </source>
</evidence>
<feature type="domain" description="F-box" evidence="1">
    <location>
        <begin position="27"/>
        <end position="73"/>
    </location>
</feature>
<dbReference type="PROSITE" id="PS50181">
    <property type="entry name" value="FBOX"/>
    <property type="match status" value="1"/>
</dbReference>
<dbReference type="PANTHER" id="PTHR31672">
    <property type="entry name" value="BNACNNG10540D PROTEIN"/>
    <property type="match status" value="1"/>
</dbReference>
<dbReference type="Pfam" id="PF00646">
    <property type="entry name" value="F-box"/>
    <property type="match status" value="1"/>
</dbReference>
<sequence>MQSSPSTSTPAAAGVIQPVSCTHLMDEGVWGKLPETELELIFARLPLKDIVRLQALNTRWKLLIRSSYFQQRLEQVSQQLGATRFGLLTQVIKGPRSLCWDFHIFDTPAGEWNHFSLSGPPDTISKGIFPIATAGGLVCMSNVYGERIFVVNPVTNACRKLPQDLSGNMSGWTKCRFLTMALMEETTDNHHHHHHHQTRKWQYTLTLALSQKPWPEGSNLTSLLCEKQVNVSHFHFAVYDSATNCWSKRDNPNDPNLLRNKIFRLFPSGAAVMASTDVLGNQVFQLIPRPLDVTSKPDWMETAPNDSDSRALAYGVRLSWFPQSVDVYKLQSAGQLEWKMVASVPVQSGTQLLRECKCFMVCNDKQLIIVKCHANKQVIYNEFPVSMCDLTTCTWQDLPSIFPSLSGTLRSDSKTTKEINMAGLAGCTFEIKFDAVP</sequence>
<evidence type="ECO:0000313" key="2">
    <source>
        <dbReference type="EMBL" id="CAK9269235.1"/>
    </source>
</evidence>
<dbReference type="SMART" id="SM00256">
    <property type="entry name" value="FBOX"/>
    <property type="match status" value="1"/>
</dbReference>
<reference evidence="2 3" key="1">
    <citation type="submission" date="2024-02" db="EMBL/GenBank/DDBJ databases">
        <authorList>
            <consortium name="ELIXIR-Norway"/>
            <consortium name="Elixir Norway"/>
        </authorList>
    </citation>
    <scope>NUCLEOTIDE SEQUENCE [LARGE SCALE GENOMIC DNA]</scope>
</reference>
<dbReference type="InterPro" id="IPR050796">
    <property type="entry name" value="SCF_F-box_component"/>
</dbReference>
<accession>A0ABP0WTY0</accession>
<name>A0ABP0WTY0_9BRYO</name>
<dbReference type="Proteomes" id="UP001497444">
    <property type="component" value="Chromosome 2"/>
</dbReference>
<dbReference type="SUPFAM" id="SSF81383">
    <property type="entry name" value="F-box domain"/>
    <property type="match status" value="1"/>
</dbReference>
<dbReference type="EMBL" id="OZ020097">
    <property type="protein sequence ID" value="CAK9269235.1"/>
    <property type="molecule type" value="Genomic_DNA"/>
</dbReference>
<keyword evidence="3" id="KW-1185">Reference proteome</keyword>
<dbReference type="InterPro" id="IPR001810">
    <property type="entry name" value="F-box_dom"/>
</dbReference>
<proteinExistence type="predicted"/>
<organism evidence="2 3">
    <name type="scientific">Sphagnum jensenii</name>
    <dbReference type="NCBI Taxonomy" id="128206"/>
    <lineage>
        <taxon>Eukaryota</taxon>
        <taxon>Viridiplantae</taxon>
        <taxon>Streptophyta</taxon>
        <taxon>Embryophyta</taxon>
        <taxon>Bryophyta</taxon>
        <taxon>Sphagnophytina</taxon>
        <taxon>Sphagnopsida</taxon>
        <taxon>Sphagnales</taxon>
        <taxon>Sphagnaceae</taxon>
        <taxon>Sphagnum</taxon>
    </lineage>
</organism>
<evidence type="ECO:0000313" key="3">
    <source>
        <dbReference type="Proteomes" id="UP001497444"/>
    </source>
</evidence>
<protein>
    <recommendedName>
        <fullName evidence="1">F-box domain-containing protein</fullName>
    </recommendedName>
</protein>
<gene>
    <name evidence="2" type="ORF">CSSPJE1EN1_LOCUS14713</name>
</gene>